<evidence type="ECO:0000256" key="1">
    <source>
        <dbReference type="SAM" id="MobiDB-lite"/>
    </source>
</evidence>
<dbReference type="GO" id="GO:0030246">
    <property type="term" value="F:carbohydrate binding"/>
    <property type="evidence" value="ECO:0007669"/>
    <property type="project" value="InterPro"/>
</dbReference>
<organism evidence="3 4">
    <name type="scientific">Eilatimonas milleporae</name>
    <dbReference type="NCBI Taxonomy" id="911205"/>
    <lineage>
        <taxon>Bacteria</taxon>
        <taxon>Pseudomonadati</taxon>
        <taxon>Pseudomonadota</taxon>
        <taxon>Alphaproteobacteria</taxon>
        <taxon>Kordiimonadales</taxon>
        <taxon>Kordiimonadaceae</taxon>
        <taxon>Eilatimonas</taxon>
    </lineage>
</organism>
<feature type="chain" id="PRO_5018335322" evidence="2">
    <location>
        <begin position="19"/>
        <end position="558"/>
    </location>
</feature>
<dbReference type="EMBL" id="REFR01000011">
    <property type="protein sequence ID" value="RMB07694.1"/>
    <property type="molecule type" value="Genomic_DNA"/>
</dbReference>
<dbReference type="SUPFAM" id="SSF63829">
    <property type="entry name" value="Calcium-dependent phosphotriesterase"/>
    <property type="match status" value="2"/>
</dbReference>
<evidence type="ECO:0000313" key="4">
    <source>
        <dbReference type="Proteomes" id="UP000271227"/>
    </source>
</evidence>
<name>A0A3M0CCY6_9PROT</name>
<dbReference type="InterPro" id="IPR051344">
    <property type="entry name" value="Vgb"/>
</dbReference>
<evidence type="ECO:0000256" key="2">
    <source>
        <dbReference type="SAM" id="SignalP"/>
    </source>
</evidence>
<dbReference type="Gene3D" id="2.130.10.10">
    <property type="entry name" value="YVTN repeat-like/Quinoprotein amine dehydrogenase"/>
    <property type="match status" value="2"/>
</dbReference>
<dbReference type="OrthoDB" id="9812926at2"/>
<dbReference type="InterPro" id="IPR013784">
    <property type="entry name" value="Carb-bd-like_fold"/>
</dbReference>
<proteinExistence type="predicted"/>
<dbReference type="PANTHER" id="PTHR40274">
    <property type="entry name" value="VIRGINIAMYCIN B LYASE"/>
    <property type="match status" value="1"/>
</dbReference>
<dbReference type="AlphaFoldDB" id="A0A3M0CCY6"/>
<sequence length="558" mass="61181">MRQTASWLSVIVAAGLMAACGDRTETAPDPESIQDKTGGVSQTEADDQPALQGQLAFADGRPVGHSFVTLKSLDRNLSKTVISDTAGRFRVPTLADGRYELHAWRYGAATISQIVDVSGAVSLGSLLMTPGATDPIRIAGTAWLGRLPDGRLKRQFISGCTICHDMGSERARSPETAEDWRAIMAQMREQNDIYSVIVDFDDAEMADWLADHGFGRTAEDTDLLAARDGLLSDVVITEYAVGDSASWAHDMAVEPATGAAWVGDYINDQLIRVDPESGDLTTWDIPRTGAGTHTLHFDTDGYLWLTFQLTAEVARFDPRTGEFQVFGGFAEGALTHSFAYDSRGLIKTDAAGRLWLSQFGNNTVASLNPVTGAVQEYKLGGAEGRPYGIALDSTGRIWFTKYSENLMGYLQPDTGDFKEWALPVSDSGPHRMHIDDDDRLWIPLSGTGTLMRYDTRTGDTKDYTLPDSDTFPYAVRYDAGHDKVWVAGNGANSLYLFDPETERFDIIRLPSPLSYARMISVDHGRGAVWTALSSYPTPHAKRDFGVMVRIARPAWHQE</sequence>
<dbReference type="InterPro" id="IPR036909">
    <property type="entry name" value="Cyt_c-like_dom_sf"/>
</dbReference>
<dbReference type="GO" id="GO:0016829">
    <property type="term" value="F:lyase activity"/>
    <property type="evidence" value="ECO:0007669"/>
    <property type="project" value="UniProtKB-KW"/>
</dbReference>
<keyword evidence="3" id="KW-0456">Lyase</keyword>
<dbReference type="PANTHER" id="PTHR40274:SF3">
    <property type="entry name" value="VIRGINIAMYCIN B LYASE"/>
    <property type="match status" value="1"/>
</dbReference>
<comment type="caution">
    <text evidence="3">The sequence shown here is derived from an EMBL/GenBank/DDBJ whole genome shotgun (WGS) entry which is preliminary data.</text>
</comment>
<dbReference type="RefSeq" id="WP_121938494.1">
    <property type="nucleotide sequence ID" value="NZ_REFR01000011.1"/>
</dbReference>
<keyword evidence="2" id="KW-0732">Signal</keyword>
<evidence type="ECO:0000313" key="3">
    <source>
        <dbReference type="EMBL" id="RMB07694.1"/>
    </source>
</evidence>
<dbReference type="InterPro" id="IPR015943">
    <property type="entry name" value="WD40/YVTN_repeat-like_dom_sf"/>
</dbReference>
<protein>
    <submittedName>
        <fullName evidence="3">Streptogramin lyase</fullName>
    </submittedName>
</protein>
<feature type="region of interest" description="Disordered" evidence="1">
    <location>
        <begin position="22"/>
        <end position="49"/>
    </location>
</feature>
<dbReference type="Pfam" id="PF24684">
    <property type="entry name" value="Vgb_lyase"/>
    <property type="match status" value="1"/>
</dbReference>
<dbReference type="GO" id="GO:0020037">
    <property type="term" value="F:heme binding"/>
    <property type="evidence" value="ECO:0007669"/>
    <property type="project" value="InterPro"/>
</dbReference>
<gene>
    <name evidence="3" type="ORF">BXY39_1781</name>
</gene>
<reference evidence="3 4" key="1">
    <citation type="submission" date="2018-10" db="EMBL/GenBank/DDBJ databases">
        <title>Genomic Encyclopedia of Archaeal and Bacterial Type Strains, Phase II (KMG-II): from individual species to whole genera.</title>
        <authorList>
            <person name="Goeker M."/>
        </authorList>
    </citation>
    <scope>NUCLEOTIDE SEQUENCE [LARGE SCALE GENOMIC DNA]</scope>
    <source>
        <strain evidence="3 4">DSM 25217</strain>
    </source>
</reference>
<dbReference type="SUPFAM" id="SSF49452">
    <property type="entry name" value="Starch-binding domain-like"/>
    <property type="match status" value="1"/>
</dbReference>
<dbReference type="InParanoid" id="A0A3M0CCY6"/>
<accession>A0A3M0CCY6</accession>
<dbReference type="PROSITE" id="PS51257">
    <property type="entry name" value="PROKAR_LIPOPROTEIN"/>
    <property type="match status" value="1"/>
</dbReference>
<keyword evidence="4" id="KW-1185">Reference proteome</keyword>
<dbReference type="Gene3D" id="1.10.760.10">
    <property type="entry name" value="Cytochrome c-like domain"/>
    <property type="match status" value="1"/>
</dbReference>
<dbReference type="GO" id="GO:0009055">
    <property type="term" value="F:electron transfer activity"/>
    <property type="evidence" value="ECO:0007669"/>
    <property type="project" value="InterPro"/>
</dbReference>
<feature type="signal peptide" evidence="2">
    <location>
        <begin position="1"/>
        <end position="18"/>
    </location>
</feature>
<dbReference type="Proteomes" id="UP000271227">
    <property type="component" value="Unassembled WGS sequence"/>
</dbReference>
<dbReference type="Pfam" id="PF13620">
    <property type="entry name" value="CarboxypepD_reg"/>
    <property type="match status" value="1"/>
</dbReference>